<evidence type="ECO:0000313" key="5">
    <source>
        <dbReference type="EMBL" id="CAB4219595.1"/>
    </source>
</evidence>
<dbReference type="EMBL" id="LR796490">
    <property type="protein sequence ID" value="CAB4147381.1"/>
    <property type="molecule type" value="Genomic_DNA"/>
</dbReference>
<keyword evidence="1" id="KW-1133">Transmembrane helix</keyword>
<evidence type="ECO:0000313" key="3">
    <source>
        <dbReference type="EMBL" id="CAB4178516.1"/>
    </source>
</evidence>
<dbReference type="EMBL" id="LR797483">
    <property type="protein sequence ID" value="CAB4219595.1"/>
    <property type="molecule type" value="Genomic_DNA"/>
</dbReference>
<dbReference type="EMBL" id="LR796968">
    <property type="protein sequence ID" value="CAB4178516.1"/>
    <property type="molecule type" value="Genomic_DNA"/>
</dbReference>
<evidence type="ECO:0000256" key="1">
    <source>
        <dbReference type="SAM" id="Phobius"/>
    </source>
</evidence>
<keyword evidence="1" id="KW-0472">Membrane</keyword>
<keyword evidence="1" id="KW-0812">Transmembrane</keyword>
<protein>
    <submittedName>
        <fullName evidence="4">Uncharacterized protein</fullName>
    </submittedName>
</protein>
<dbReference type="EMBL" id="LR797116">
    <property type="protein sequence ID" value="CAB4187896.1"/>
    <property type="molecule type" value="Genomic_DNA"/>
</dbReference>
<proteinExistence type="predicted"/>
<evidence type="ECO:0000313" key="2">
    <source>
        <dbReference type="EMBL" id="CAB4147381.1"/>
    </source>
</evidence>
<reference evidence="4" key="1">
    <citation type="submission" date="2020-05" db="EMBL/GenBank/DDBJ databases">
        <authorList>
            <person name="Chiriac C."/>
            <person name="Salcher M."/>
            <person name="Ghai R."/>
            <person name="Kavagutti S V."/>
        </authorList>
    </citation>
    <scope>NUCLEOTIDE SEQUENCE</scope>
</reference>
<evidence type="ECO:0000313" key="4">
    <source>
        <dbReference type="EMBL" id="CAB4187896.1"/>
    </source>
</evidence>
<organism evidence="4">
    <name type="scientific">uncultured Caudovirales phage</name>
    <dbReference type="NCBI Taxonomy" id="2100421"/>
    <lineage>
        <taxon>Viruses</taxon>
        <taxon>Duplodnaviria</taxon>
        <taxon>Heunggongvirae</taxon>
        <taxon>Uroviricota</taxon>
        <taxon>Caudoviricetes</taxon>
        <taxon>Peduoviridae</taxon>
        <taxon>Maltschvirus</taxon>
        <taxon>Maltschvirus maltsch</taxon>
    </lineage>
</organism>
<name>A0A6J5QZQ6_9CAUD</name>
<accession>A0A6J5QZQ6</accession>
<sequence>MTRDDLHNILIGAALAPVLYLVVVLMACIW</sequence>
<feature type="transmembrane region" description="Helical" evidence="1">
    <location>
        <begin position="6"/>
        <end position="29"/>
    </location>
</feature>
<gene>
    <name evidence="3" type="ORF">UFOVP1017_25</name>
    <name evidence="4" type="ORF">UFOVP1168_25</name>
    <name evidence="5" type="ORF">UFOVP1617_28</name>
    <name evidence="2" type="ORF">UFOVP511_25</name>
</gene>
<dbReference type="PROSITE" id="PS51257">
    <property type="entry name" value="PROKAR_LIPOPROTEIN"/>
    <property type="match status" value="1"/>
</dbReference>